<dbReference type="Gene3D" id="3.40.50.2020">
    <property type="match status" value="1"/>
</dbReference>
<feature type="domain" description="Helicase C-terminal" evidence="6">
    <location>
        <begin position="409"/>
        <end position="583"/>
    </location>
</feature>
<sequence>MAEEKKSVDKFDGFPTVLFYAREMKKLAEEIQSCSKDHRIELGDIEWKAFADSWPNIFIHNSEQIRHSHVLFLASLHNPQTIFEQISVLYHLPKYLCRSLKVLLPYFPTGTMERIQIQGEIATAYSLAQMLSSIPLTRTGPSEIVIFDIHSLQNQFYFSSNIIVRLESTVELLLEELKKPENQNEKYAIAFPDDGAHKRFGHMFDERNYPVVICSKIRQGDLRSTAIKEGLKFERTREFILPLIFQLRKQSNDTSIAIILTSTRESVQNIYHVAQPYFNLFDIKSMCIINGDEHEKQVNEINAGKNVYICIPNRLQELVERKLIDLHHTTFIVLDETDKMIDLGFETQIRQILDIFKPTAADKQQQVQMCVFSTAAQKSIKTLADNYLTNYVHASVGYLSESHASVHLNVEQIVDFCPNEQQKRQNLFRILDEVCAYAPMRKTIIFVRTRDKVNRLNKELEQNGYKALILHGSLSQQIRNQVLKEFRENSNVLLLTTDVASRSFGNPTGYHCIIIDDLVQSGGTLIECAAAVLRNGAVNVSAFVGHGIFPNESWKKFLHSNNPIVRFDKFYLTNTYPNTEMLIDKPPFKVFSIAQILCNICFN</sequence>
<reference evidence="7" key="1">
    <citation type="submission" date="2021-02" db="EMBL/GenBank/DDBJ databases">
        <authorList>
            <person name="Nowell W R."/>
        </authorList>
    </citation>
    <scope>NUCLEOTIDE SEQUENCE</scope>
</reference>
<keyword evidence="4" id="KW-0067">ATP-binding</keyword>
<dbReference type="EMBL" id="CAJNOV010004324">
    <property type="protein sequence ID" value="CAF1170373.1"/>
    <property type="molecule type" value="Genomic_DNA"/>
</dbReference>
<evidence type="ECO:0000256" key="2">
    <source>
        <dbReference type="ARBA" id="ARBA00022727"/>
    </source>
</evidence>
<dbReference type="SUPFAM" id="SSF53271">
    <property type="entry name" value="PRTase-like"/>
    <property type="match status" value="2"/>
</dbReference>
<organism evidence="7">
    <name type="scientific">Rotaria magnacalcarata</name>
    <dbReference type="NCBI Taxonomy" id="392030"/>
    <lineage>
        <taxon>Eukaryota</taxon>
        <taxon>Metazoa</taxon>
        <taxon>Spiralia</taxon>
        <taxon>Gnathifera</taxon>
        <taxon>Rotifera</taxon>
        <taxon>Eurotatoria</taxon>
        <taxon>Bdelloidea</taxon>
        <taxon>Philodinida</taxon>
        <taxon>Philodinidae</taxon>
        <taxon>Rotaria</taxon>
    </lineage>
</organism>
<dbReference type="Proteomes" id="UP000663834">
    <property type="component" value="Unassembled WGS sequence"/>
</dbReference>
<dbReference type="InterPro" id="IPR011545">
    <property type="entry name" value="DEAD/DEAH_box_helicase_dom"/>
</dbReference>
<dbReference type="InterPro" id="IPR029099">
    <property type="entry name" value="Pribosyltran_N"/>
</dbReference>
<dbReference type="CDD" id="cd06223">
    <property type="entry name" value="PRTases_typeI"/>
    <property type="match status" value="1"/>
</dbReference>
<gene>
    <name evidence="7" type="ORF">CJN711_LOCUS10470</name>
    <name evidence="8" type="ORF">KQP761_LOCUS18829</name>
</gene>
<dbReference type="Pfam" id="PF13793">
    <property type="entry name" value="Pribosyltran_N"/>
    <property type="match status" value="1"/>
</dbReference>
<dbReference type="Gene3D" id="3.40.50.300">
    <property type="entry name" value="P-loop containing nucleotide triphosphate hydrolases"/>
    <property type="match status" value="2"/>
</dbReference>
<dbReference type="SMART" id="SM00490">
    <property type="entry name" value="HELICc"/>
    <property type="match status" value="1"/>
</dbReference>
<feature type="domain" description="Helicase ATP-binding" evidence="5">
    <location>
        <begin position="236"/>
        <end position="394"/>
    </location>
</feature>
<dbReference type="GO" id="GO:0003676">
    <property type="term" value="F:nucleic acid binding"/>
    <property type="evidence" value="ECO:0007669"/>
    <property type="project" value="InterPro"/>
</dbReference>
<comment type="caution">
    <text evidence="7">The sequence shown here is derived from an EMBL/GenBank/DDBJ whole genome shotgun (WGS) entry which is preliminary data.</text>
</comment>
<dbReference type="PANTHER" id="PTHR10210:SF45">
    <property type="entry name" value="RIBOSE-PHOSPHATE PYROPHOSPHOKINASE 3, CHLOROPLASTIC"/>
    <property type="match status" value="1"/>
</dbReference>
<name>A0A814U3D9_9BILA</name>
<protein>
    <submittedName>
        <fullName evidence="7">Uncharacterized protein</fullName>
    </submittedName>
</protein>
<evidence type="ECO:0000256" key="4">
    <source>
        <dbReference type="ARBA" id="ARBA00022840"/>
    </source>
</evidence>
<dbReference type="InterPro" id="IPR029057">
    <property type="entry name" value="PRTase-like"/>
</dbReference>
<evidence type="ECO:0000259" key="6">
    <source>
        <dbReference type="PROSITE" id="PS51194"/>
    </source>
</evidence>
<dbReference type="Pfam" id="PF00271">
    <property type="entry name" value="Helicase_C"/>
    <property type="match status" value="1"/>
</dbReference>
<dbReference type="SMART" id="SM01400">
    <property type="entry name" value="Pribosyltran_N"/>
    <property type="match status" value="1"/>
</dbReference>
<dbReference type="InterPro" id="IPR000836">
    <property type="entry name" value="PRTase_dom"/>
</dbReference>
<dbReference type="SMART" id="SM00487">
    <property type="entry name" value="DEXDc"/>
    <property type="match status" value="1"/>
</dbReference>
<dbReference type="PANTHER" id="PTHR10210">
    <property type="entry name" value="RIBOSE-PHOSPHATE DIPHOSPHOKINASE FAMILY MEMBER"/>
    <property type="match status" value="1"/>
</dbReference>
<dbReference type="PROSITE" id="PS51194">
    <property type="entry name" value="HELICASE_CTER"/>
    <property type="match status" value="1"/>
</dbReference>
<dbReference type="GO" id="GO:0005524">
    <property type="term" value="F:ATP binding"/>
    <property type="evidence" value="ECO:0007669"/>
    <property type="project" value="UniProtKB-KW"/>
</dbReference>
<keyword evidence="2" id="KW-0545">Nucleotide biosynthesis</keyword>
<dbReference type="PROSITE" id="PS51192">
    <property type="entry name" value="HELICASE_ATP_BIND_1"/>
    <property type="match status" value="1"/>
</dbReference>
<dbReference type="EMBL" id="CAJNOW010009586">
    <property type="protein sequence ID" value="CAF1566905.1"/>
    <property type="molecule type" value="Genomic_DNA"/>
</dbReference>
<evidence type="ECO:0000259" key="5">
    <source>
        <dbReference type="PROSITE" id="PS51192"/>
    </source>
</evidence>
<dbReference type="GO" id="GO:0000287">
    <property type="term" value="F:magnesium ion binding"/>
    <property type="evidence" value="ECO:0007669"/>
    <property type="project" value="InterPro"/>
</dbReference>
<accession>A0A814U3D9</accession>
<dbReference type="InterPro" id="IPR001650">
    <property type="entry name" value="Helicase_C-like"/>
</dbReference>
<dbReference type="InterPro" id="IPR014001">
    <property type="entry name" value="Helicase_ATP-bd"/>
</dbReference>
<dbReference type="GO" id="GO:0006015">
    <property type="term" value="P:5-phosphoribose 1-diphosphate biosynthetic process"/>
    <property type="evidence" value="ECO:0007669"/>
    <property type="project" value="TreeGrafter"/>
</dbReference>
<dbReference type="Pfam" id="PF00270">
    <property type="entry name" value="DEAD"/>
    <property type="match status" value="1"/>
</dbReference>
<dbReference type="InterPro" id="IPR027417">
    <property type="entry name" value="P-loop_NTPase"/>
</dbReference>
<dbReference type="GO" id="GO:0006164">
    <property type="term" value="P:purine nucleotide biosynthetic process"/>
    <property type="evidence" value="ECO:0007669"/>
    <property type="project" value="TreeGrafter"/>
</dbReference>
<dbReference type="InterPro" id="IPR005946">
    <property type="entry name" value="Rib-P_diPkinase"/>
</dbReference>
<evidence type="ECO:0000313" key="7">
    <source>
        <dbReference type="EMBL" id="CAF1170373.1"/>
    </source>
</evidence>
<evidence type="ECO:0000256" key="1">
    <source>
        <dbReference type="ARBA" id="ARBA00006478"/>
    </source>
</evidence>
<evidence type="ECO:0000313" key="8">
    <source>
        <dbReference type="EMBL" id="CAF1566905.1"/>
    </source>
</evidence>
<proteinExistence type="inferred from homology"/>
<dbReference type="SUPFAM" id="SSF52540">
    <property type="entry name" value="P-loop containing nucleoside triphosphate hydrolases"/>
    <property type="match status" value="1"/>
</dbReference>
<dbReference type="GO" id="GO:0002189">
    <property type="term" value="C:ribose phosphate diphosphokinase complex"/>
    <property type="evidence" value="ECO:0007669"/>
    <property type="project" value="TreeGrafter"/>
</dbReference>
<evidence type="ECO:0000256" key="3">
    <source>
        <dbReference type="ARBA" id="ARBA00022741"/>
    </source>
</evidence>
<dbReference type="GO" id="GO:0005737">
    <property type="term" value="C:cytoplasm"/>
    <property type="evidence" value="ECO:0007669"/>
    <property type="project" value="TreeGrafter"/>
</dbReference>
<dbReference type="OrthoDB" id="10263753at2759"/>
<dbReference type="Proteomes" id="UP000663855">
    <property type="component" value="Unassembled WGS sequence"/>
</dbReference>
<dbReference type="AlphaFoldDB" id="A0A814U3D9"/>
<keyword evidence="3" id="KW-0547">Nucleotide-binding</keyword>
<dbReference type="CDD" id="cd18787">
    <property type="entry name" value="SF2_C_DEAD"/>
    <property type="match status" value="1"/>
</dbReference>
<comment type="similarity">
    <text evidence="1">Belongs to the ribose-phosphate pyrophosphokinase family.</text>
</comment>